<dbReference type="InterPro" id="IPR050523">
    <property type="entry name" value="AKR_Detox_Biosynth"/>
</dbReference>
<dbReference type="RefSeq" id="WP_188560022.1">
    <property type="nucleotide sequence ID" value="NZ_BMGY01000001.1"/>
</dbReference>
<dbReference type="Gene3D" id="3.20.20.100">
    <property type="entry name" value="NADP-dependent oxidoreductase domain"/>
    <property type="match status" value="1"/>
</dbReference>
<dbReference type="PANTHER" id="PTHR43364:SF6">
    <property type="entry name" value="OXIDOREDUCTASE-RELATED"/>
    <property type="match status" value="1"/>
</dbReference>
<dbReference type="InterPro" id="IPR023210">
    <property type="entry name" value="NADP_OxRdtase_dom"/>
</dbReference>
<accession>A0ABQ1ZV32</accession>
<dbReference type="InterPro" id="IPR020471">
    <property type="entry name" value="AKR"/>
</dbReference>
<dbReference type="SUPFAM" id="SSF51430">
    <property type="entry name" value="NAD(P)-linked oxidoreductase"/>
    <property type="match status" value="1"/>
</dbReference>
<dbReference type="EMBL" id="BMGY01000001">
    <property type="protein sequence ID" value="GGH78452.1"/>
    <property type="molecule type" value="Genomic_DNA"/>
</dbReference>
<evidence type="ECO:0000313" key="2">
    <source>
        <dbReference type="EMBL" id="GGH78452.1"/>
    </source>
</evidence>
<proteinExistence type="predicted"/>
<dbReference type="Proteomes" id="UP000637774">
    <property type="component" value="Unassembled WGS sequence"/>
</dbReference>
<name>A0ABQ1ZV32_9BACT</name>
<dbReference type="PRINTS" id="PR00069">
    <property type="entry name" value="ALDKETRDTASE"/>
</dbReference>
<feature type="domain" description="NADP-dependent oxidoreductase" evidence="1">
    <location>
        <begin position="16"/>
        <end position="314"/>
    </location>
</feature>
<organism evidence="2 3">
    <name type="scientific">Hymenobacter frigidus</name>
    <dbReference type="NCBI Taxonomy" id="1524095"/>
    <lineage>
        <taxon>Bacteria</taxon>
        <taxon>Pseudomonadati</taxon>
        <taxon>Bacteroidota</taxon>
        <taxon>Cytophagia</taxon>
        <taxon>Cytophagales</taxon>
        <taxon>Hymenobacteraceae</taxon>
        <taxon>Hymenobacter</taxon>
    </lineage>
</organism>
<dbReference type="CDD" id="cd19081">
    <property type="entry name" value="AKR_AKR9C1"/>
    <property type="match status" value="1"/>
</dbReference>
<dbReference type="Pfam" id="PF00248">
    <property type="entry name" value="Aldo_ket_red"/>
    <property type="match status" value="1"/>
</dbReference>
<gene>
    <name evidence="2" type="primary">mocA</name>
    <name evidence="2" type="ORF">GCM10011495_00690</name>
</gene>
<dbReference type="InterPro" id="IPR036812">
    <property type="entry name" value="NAD(P)_OxRdtase_dom_sf"/>
</dbReference>
<dbReference type="PANTHER" id="PTHR43364">
    <property type="entry name" value="NADH-SPECIFIC METHYLGLYOXAL REDUCTASE-RELATED"/>
    <property type="match status" value="1"/>
</dbReference>
<sequence>MQTRELGRSGLAISPLMLGGNVFGWTIDEATSFAVLDAFVAGGGNAIDTADGYSVWVPGHVGGESETIIGKWLRRRGRRDDVVIATKVGWEVNADNKGLKKDYILRAVEGSLKRLGTDYIDLYQSHKDDPTTPVAETLEAYAQLVKEGKVRAIGASNFTAARLSESLAASKQHGFPRYETLQNLYNLYDRAEYEKDLAPLLLPENISGIPYYGLAAGFLTGKYRTADDLQKSARGAGVGQKYLNEKGLSLLTAIDAVANRQQATPAQVALAWLMQAPAVTAPIASATSVGQVTELLEATELRLTAENLATLEQAVSVSAEAEAKA</sequence>
<evidence type="ECO:0000259" key="1">
    <source>
        <dbReference type="Pfam" id="PF00248"/>
    </source>
</evidence>
<reference evidence="3" key="1">
    <citation type="journal article" date="2019" name="Int. J. Syst. Evol. Microbiol.">
        <title>The Global Catalogue of Microorganisms (GCM) 10K type strain sequencing project: providing services to taxonomists for standard genome sequencing and annotation.</title>
        <authorList>
            <consortium name="The Broad Institute Genomics Platform"/>
            <consortium name="The Broad Institute Genome Sequencing Center for Infectious Disease"/>
            <person name="Wu L."/>
            <person name="Ma J."/>
        </authorList>
    </citation>
    <scope>NUCLEOTIDE SEQUENCE [LARGE SCALE GENOMIC DNA]</scope>
    <source>
        <strain evidence="3">CGMCC 1.14966</strain>
    </source>
</reference>
<keyword evidence="3" id="KW-1185">Reference proteome</keyword>
<protein>
    <submittedName>
        <fullName evidence="2">Oxidoreductase</fullName>
    </submittedName>
</protein>
<comment type="caution">
    <text evidence="2">The sequence shown here is derived from an EMBL/GenBank/DDBJ whole genome shotgun (WGS) entry which is preliminary data.</text>
</comment>
<evidence type="ECO:0000313" key="3">
    <source>
        <dbReference type="Proteomes" id="UP000637774"/>
    </source>
</evidence>